<reference evidence="3 4" key="1">
    <citation type="journal article" date="2018" name="BMC Genomics">
        <title>Comparative genome analyses reveal sequence features reflecting distinct modes of host-adaptation between dicot and monocot powdery mildew.</title>
        <authorList>
            <person name="Wu Y."/>
            <person name="Ma X."/>
            <person name="Pan Z."/>
            <person name="Kale S.D."/>
            <person name="Song Y."/>
            <person name="King H."/>
            <person name="Zhang Q."/>
            <person name="Presley C."/>
            <person name="Deng X."/>
            <person name="Wei C.I."/>
            <person name="Xiao S."/>
        </authorList>
    </citation>
    <scope>NUCLEOTIDE SEQUENCE [LARGE SCALE GENOMIC DNA]</scope>
    <source>
        <strain evidence="3">UCSC1</strain>
    </source>
</reference>
<dbReference type="EMBL" id="MCBR01018927">
    <property type="protein sequence ID" value="RKF57458.1"/>
    <property type="molecule type" value="Genomic_DNA"/>
</dbReference>
<dbReference type="Proteomes" id="UP000285405">
    <property type="component" value="Unassembled WGS sequence"/>
</dbReference>
<sequence>FEFNGCFLAKPESESFAARTPRRGWKKVLPKLQLALNNSPKFSTTKIAQTELLHGKKAYEPLDLITLPVDEILNSEVTALNSLVRRPTRTWKPTQNLIDSIVPTISPSKSATAAELKPSSKANNSSNIPSSCKETDNAITSKGEIVYSPNRIDAADAIAFASMSMKKYYDDKHMPMFFSVGDFVMLRLHKGYTIPIAKLITKKLQQQLVGPFKVTERIGKLAYRLDIPANWKIHPIVTIAQLEPTSDPNNDPNSRKIKPDFPIQVYDVLEQEIEKILGKRIIKKRGKDILQYLVIWV</sequence>
<feature type="region of interest" description="Disordered" evidence="1">
    <location>
        <begin position="113"/>
        <end position="135"/>
    </location>
</feature>
<evidence type="ECO:0000313" key="4">
    <source>
        <dbReference type="Proteomes" id="UP000285405"/>
    </source>
</evidence>
<dbReference type="CDD" id="cd00024">
    <property type="entry name" value="CD_CSD"/>
    <property type="match status" value="1"/>
</dbReference>
<protein>
    <recommendedName>
        <fullName evidence="2">Tf2-1-like SH3-like domain-containing protein</fullName>
    </recommendedName>
</protein>
<organism evidence="3 4">
    <name type="scientific">Golovinomyces cichoracearum</name>
    <dbReference type="NCBI Taxonomy" id="62708"/>
    <lineage>
        <taxon>Eukaryota</taxon>
        <taxon>Fungi</taxon>
        <taxon>Dikarya</taxon>
        <taxon>Ascomycota</taxon>
        <taxon>Pezizomycotina</taxon>
        <taxon>Leotiomycetes</taxon>
        <taxon>Erysiphales</taxon>
        <taxon>Erysiphaceae</taxon>
        <taxon>Golovinomyces</taxon>
    </lineage>
</organism>
<accession>A0A420HJ57</accession>
<proteinExistence type="predicted"/>
<dbReference type="InterPro" id="IPR056924">
    <property type="entry name" value="SH3_Tf2-1"/>
</dbReference>
<dbReference type="Pfam" id="PF24626">
    <property type="entry name" value="SH3_Tf2-1"/>
    <property type="match status" value="1"/>
</dbReference>
<gene>
    <name evidence="3" type="ORF">GcC1_189022</name>
</gene>
<evidence type="ECO:0000256" key="1">
    <source>
        <dbReference type="SAM" id="MobiDB-lite"/>
    </source>
</evidence>
<name>A0A420HJ57_9PEZI</name>
<comment type="caution">
    <text evidence="3">The sequence shown here is derived from an EMBL/GenBank/DDBJ whole genome shotgun (WGS) entry which is preliminary data.</text>
</comment>
<evidence type="ECO:0000313" key="3">
    <source>
        <dbReference type="EMBL" id="RKF57458.1"/>
    </source>
</evidence>
<dbReference type="AlphaFoldDB" id="A0A420HJ57"/>
<evidence type="ECO:0000259" key="2">
    <source>
        <dbReference type="Pfam" id="PF24626"/>
    </source>
</evidence>
<feature type="compositionally biased region" description="Polar residues" evidence="1">
    <location>
        <begin position="120"/>
        <end position="135"/>
    </location>
</feature>
<dbReference type="OrthoDB" id="5423428at2759"/>
<feature type="non-terminal residue" evidence="3">
    <location>
        <position position="1"/>
    </location>
</feature>
<feature type="domain" description="Tf2-1-like SH3-like" evidence="2">
    <location>
        <begin position="181"/>
        <end position="244"/>
    </location>
</feature>